<reference evidence="6 7" key="1">
    <citation type="submission" date="2019-07" db="EMBL/GenBank/DDBJ databases">
        <authorList>
            <person name="Huq M.A."/>
        </authorList>
    </citation>
    <scope>NUCLEOTIDE SEQUENCE [LARGE SCALE GENOMIC DNA]</scope>
    <source>
        <strain evidence="6 7">MAH-3</strain>
    </source>
</reference>
<protein>
    <submittedName>
        <fullName evidence="6">Efflux RND transporter periplasmic adaptor subunit</fullName>
    </submittedName>
</protein>
<dbReference type="InterPro" id="IPR006143">
    <property type="entry name" value="RND_pump_MFP"/>
</dbReference>
<feature type="domain" description="Multidrug resistance protein MdtA-like C-terminal permuted SH3" evidence="5">
    <location>
        <begin position="280"/>
        <end position="336"/>
    </location>
</feature>
<dbReference type="PROSITE" id="PS51257">
    <property type="entry name" value="PROKAR_LIPOPROTEIN"/>
    <property type="match status" value="1"/>
</dbReference>
<dbReference type="Gene3D" id="2.40.30.170">
    <property type="match status" value="1"/>
</dbReference>
<dbReference type="GO" id="GO:0015562">
    <property type="term" value="F:efflux transmembrane transporter activity"/>
    <property type="evidence" value="ECO:0007669"/>
    <property type="project" value="TreeGrafter"/>
</dbReference>
<keyword evidence="7" id="KW-1185">Reference proteome</keyword>
<dbReference type="NCBIfam" id="TIGR01730">
    <property type="entry name" value="RND_mfp"/>
    <property type="match status" value="1"/>
</dbReference>
<dbReference type="GO" id="GO:1990281">
    <property type="term" value="C:efflux pump complex"/>
    <property type="evidence" value="ECO:0007669"/>
    <property type="project" value="TreeGrafter"/>
</dbReference>
<dbReference type="EMBL" id="VLPL01000009">
    <property type="protein sequence ID" value="TSJ40132.1"/>
    <property type="molecule type" value="Genomic_DNA"/>
</dbReference>
<comment type="subcellular location">
    <subcellularLocation>
        <location evidence="1">Cell envelope</location>
    </subcellularLocation>
</comment>
<sequence length="348" mass="38063">MMKNLVIPALLLSVILASCGSKEKPTNDIPKTEVIPVKLESIRAMNSNEEIHVSGQFTTDDETYLSFLSGGIIQKLYVKEGDKVHKGQLLATLDLTLVKAAVSQAKLGLEKAKRDLERAKNLQREGYATLEQMQNAQTAFDVAQEQLQSALFNLKYAEIRAVSNGYILKKMANQGQLVSSGTPVFQTNGAGSNAFKLKVGVSDRQWSQIKIGDPAEVQADVFRNKTLKAKVSRKSESIDPYSGTFTIELEILGKLPEGLASGVFGKATITLSETSENWKIPYEALLDGNADDGFVFISNDQKTVKKVPVKIENLDQNVVEISEGLEGYKYVIVSGGPYLNEHSTISSK</sequence>
<evidence type="ECO:0000259" key="4">
    <source>
        <dbReference type="Pfam" id="PF25917"/>
    </source>
</evidence>
<proteinExistence type="inferred from homology"/>
<evidence type="ECO:0000313" key="7">
    <source>
        <dbReference type="Proteomes" id="UP000316008"/>
    </source>
</evidence>
<accession>A0A556MJT2</accession>
<evidence type="ECO:0000259" key="5">
    <source>
        <dbReference type="Pfam" id="PF25967"/>
    </source>
</evidence>
<comment type="caution">
    <text evidence="6">The sequence shown here is derived from an EMBL/GenBank/DDBJ whole genome shotgun (WGS) entry which is preliminary data.</text>
</comment>
<organism evidence="6 7">
    <name type="scientific">Fluviicola chungangensis</name>
    <dbReference type="NCBI Taxonomy" id="2597671"/>
    <lineage>
        <taxon>Bacteria</taxon>
        <taxon>Pseudomonadati</taxon>
        <taxon>Bacteroidota</taxon>
        <taxon>Flavobacteriia</taxon>
        <taxon>Flavobacteriales</taxon>
        <taxon>Crocinitomicaceae</taxon>
        <taxon>Fluviicola</taxon>
    </lineage>
</organism>
<dbReference type="AlphaFoldDB" id="A0A556MJT2"/>
<dbReference type="PANTHER" id="PTHR30469:SF15">
    <property type="entry name" value="HLYD FAMILY OF SECRETION PROTEINS"/>
    <property type="match status" value="1"/>
</dbReference>
<dbReference type="OrthoDB" id="9798190at2"/>
<dbReference type="Proteomes" id="UP000316008">
    <property type="component" value="Unassembled WGS sequence"/>
</dbReference>
<dbReference type="SUPFAM" id="SSF111369">
    <property type="entry name" value="HlyD-like secretion proteins"/>
    <property type="match status" value="1"/>
</dbReference>
<dbReference type="InterPro" id="IPR058625">
    <property type="entry name" value="MdtA-like_BSH"/>
</dbReference>
<evidence type="ECO:0000313" key="6">
    <source>
        <dbReference type="EMBL" id="TSJ40132.1"/>
    </source>
</evidence>
<dbReference type="Gene3D" id="1.10.287.470">
    <property type="entry name" value="Helix hairpin bin"/>
    <property type="match status" value="1"/>
</dbReference>
<feature type="domain" description="Multidrug resistance protein MdtA-like barrel-sandwich hybrid" evidence="4">
    <location>
        <begin position="71"/>
        <end position="183"/>
    </location>
</feature>
<dbReference type="PANTHER" id="PTHR30469">
    <property type="entry name" value="MULTIDRUG RESISTANCE PROTEIN MDTA"/>
    <property type="match status" value="1"/>
</dbReference>
<comment type="similarity">
    <text evidence="2">Belongs to the membrane fusion protein (MFP) (TC 8.A.1) family.</text>
</comment>
<evidence type="ECO:0000256" key="2">
    <source>
        <dbReference type="ARBA" id="ARBA00009477"/>
    </source>
</evidence>
<gene>
    <name evidence="6" type="ORF">FO442_16165</name>
</gene>
<dbReference type="Pfam" id="PF25967">
    <property type="entry name" value="RND-MFP_C"/>
    <property type="match status" value="1"/>
</dbReference>
<name>A0A556MJT2_9FLAO</name>
<evidence type="ECO:0000256" key="3">
    <source>
        <dbReference type="ARBA" id="ARBA00022448"/>
    </source>
</evidence>
<dbReference type="InterPro" id="IPR058627">
    <property type="entry name" value="MdtA-like_C"/>
</dbReference>
<dbReference type="Gene3D" id="2.40.50.100">
    <property type="match status" value="1"/>
</dbReference>
<keyword evidence="3" id="KW-0813">Transport</keyword>
<evidence type="ECO:0000256" key="1">
    <source>
        <dbReference type="ARBA" id="ARBA00004196"/>
    </source>
</evidence>
<dbReference type="Pfam" id="PF25917">
    <property type="entry name" value="BSH_RND"/>
    <property type="match status" value="1"/>
</dbReference>
<dbReference type="Gene3D" id="2.40.420.20">
    <property type="match status" value="1"/>
</dbReference>